<dbReference type="Proteomes" id="UP000054359">
    <property type="component" value="Unassembled WGS sequence"/>
</dbReference>
<dbReference type="InterPro" id="IPR028213">
    <property type="entry name" value="PA1"/>
</dbReference>
<keyword evidence="3" id="KW-1185">Reference proteome</keyword>
<dbReference type="OMA" id="WSVECSD"/>
<name>A0A087USF6_STEMI</name>
<dbReference type="PANTHER" id="PTHR28467">
    <property type="entry name" value="PAXIP1-ASSOCIATED GLUTAMATE-RICH PROTEIN 1"/>
    <property type="match status" value="1"/>
</dbReference>
<dbReference type="GO" id="GO:0044666">
    <property type="term" value="C:MLL3/4 complex"/>
    <property type="evidence" value="ECO:0007669"/>
    <property type="project" value="TreeGrafter"/>
</dbReference>
<sequence length="165" mass="18862">MEDPDSVSDDFIVSCSDDELGSSKEFASSWEPSPEEIISMYEMLESKGVLDFEWQCPGRRSPSINSIKSDLMEKGSISDDDSNKQVEPNEFDFKDEFSVEQPSPKISQRRRVSHVSSAQKRVARLDKVMYDIQRHRKLDELELQKSSHTTMSSPTPKTNNSSDYK</sequence>
<dbReference type="AlphaFoldDB" id="A0A087USF6"/>
<dbReference type="PANTHER" id="PTHR28467:SF1">
    <property type="entry name" value="PAXIP1-ASSOCIATED GLUTAMATE-RICH PROTEIN 1"/>
    <property type="match status" value="1"/>
</dbReference>
<dbReference type="STRING" id="407821.A0A087USF6"/>
<feature type="region of interest" description="Disordered" evidence="1">
    <location>
        <begin position="139"/>
        <end position="165"/>
    </location>
</feature>
<protein>
    <submittedName>
        <fullName evidence="2">PAXIP1-associated protein 1</fullName>
    </submittedName>
</protein>
<feature type="region of interest" description="Disordered" evidence="1">
    <location>
        <begin position="1"/>
        <end position="31"/>
    </location>
</feature>
<feature type="non-terminal residue" evidence="2">
    <location>
        <position position="165"/>
    </location>
</feature>
<feature type="compositionally biased region" description="Polar residues" evidence="1">
    <location>
        <begin position="146"/>
        <end position="165"/>
    </location>
</feature>
<dbReference type="GO" id="GO:0030331">
    <property type="term" value="F:nuclear estrogen receptor binding"/>
    <property type="evidence" value="ECO:0007669"/>
    <property type="project" value="TreeGrafter"/>
</dbReference>
<evidence type="ECO:0000256" key="1">
    <source>
        <dbReference type="SAM" id="MobiDB-lite"/>
    </source>
</evidence>
<accession>A0A087USF6</accession>
<proteinExistence type="predicted"/>
<gene>
    <name evidence="2" type="ORF">X975_23514</name>
</gene>
<reference evidence="2 3" key="1">
    <citation type="submission" date="2013-11" db="EMBL/GenBank/DDBJ databases">
        <title>Genome sequencing of Stegodyphus mimosarum.</title>
        <authorList>
            <person name="Bechsgaard J."/>
        </authorList>
    </citation>
    <scope>NUCLEOTIDE SEQUENCE [LARGE SCALE GENOMIC DNA]</scope>
</reference>
<dbReference type="GO" id="GO:0033148">
    <property type="term" value="P:positive regulation of intracellular estrogen receptor signaling pathway"/>
    <property type="evidence" value="ECO:0007669"/>
    <property type="project" value="TreeGrafter"/>
</dbReference>
<feature type="region of interest" description="Disordered" evidence="1">
    <location>
        <begin position="60"/>
        <end position="119"/>
    </location>
</feature>
<dbReference type="OrthoDB" id="10067843at2759"/>
<dbReference type="Pfam" id="PF15364">
    <property type="entry name" value="PAXIP1_C"/>
    <property type="match status" value="1"/>
</dbReference>
<evidence type="ECO:0000313" key="2">
    <source>
        <dbReference type="EMBL" id="KFM80295.1"/>
    </source>
</evidence>
<dbReference type="EMBL" id="KK121351">
    <property type="protein sequence ID" value="KFM80295.1"/>
    <property type="molecule type" value="Genomic_DNA"/>
</dbReference>
<feature type="compositionally biased region" description="Basic and acidic residues" evidence="1">
    <location>
        <begin position="70"/>
        <end position="84"/>
    </location>
</feature>
<organism evidence="2 3">
    <name type="scientific">Stegodyphus mimosarum</name>
    <name type="common">African social velvet spider</name>
    <dbReference type="NCBI Taxonomy" id="407821"/>
    <lineage>
        <taxon>Eukaryota</taxon>
        <taxon>Metazoa</taxon>
        <taxon>Ecdysozoa</taxon>
        <taxon>Arthropoda</taxon>
        <taxon>Chelicerata</taxon>
        <taxon>Arachnida</taxon>
        <taxon>Araneae</taxon>
        <taxon>Araneomorphae</taxon>
        <taxon>Entelegynae</taxon>
        <taxon>Eresoidea</taxon>
        <taxon>Eresidae</taxon>
        <taxon>Stegodyphus</taxon>
    </lineage>
</organism>
<evidence type="ECO:0000313" key="3">
    <source>
        <dbReference type="Proteomes" id="UP000054359"/>
    </source>
</evidence>
<dbReference type="GO" id="GO:1902808">
    <property type="term" value="P:positive regulation of cell cycle G1/S phase transition"/>
    <property type="evidence" value="ECO:0007669"/>
    <property type="project" value="TreeGrafter"/>
</dbReference>